<name>A0A2K2DB47_BRADI</name>
<reference evidence="2" key="2">
    <citation type="submission" date="2017-06" db="EMBL/GenBank/DDBJ databases">
        <title>WGS assembly of Brachypodium distachyon.</title>
        <authorList>
            <consortium name="The International Brachypodium Initiative"/>
            <person name="Lucas S."/>
            <person name="Harmon-Smith M."/>
            <person name="Lail K."/>
            <person name="Tice H."/>
            <person name="Grimwood J."/>
            <person name="Bruce D."/>
            <person name="Barry K."/>
            <person name="Shu S."/>
            <person name="Lindquist E."/>
            <person name="Wang M."/>
            <person name="Pitluck S."/>
            <person name="Vogel J.P."/>
            <person name="Garvin D.F."/>
            <person name="Mockler T.C."/>
            <person name="Schmutz J."/>
            <person name="Rokhsar D."/>
            <person name="Bevan M.W."/>
        </authorList>
    </citation>
    <scope>NUCLEOTIDE SEQUENCE</scope>
    <source>
        <strain evidence="2">Bd21</strain>
    </source>
</reference>
<dbReference type="AlphaFoldDB" id="A0A2K2DB47"/>
<dbReference type="InParanoid" id="A0A2K2DB47"/>
<keyword evidence="4" id="KW-1185">Reference proteome</keyword>
<evidence type="ECO:0000313" key="4">
    <source>
        <dbReference type="Proteomes" id="UP000008810"/>
    </source>
</evidence>
<feature type="region of interest" description="Disordered" evidence="1">
    <location>
        <begin position="67"/>
        <end position="127"/>
    </location>
</feature>
<accession>A0A2K2DB47</accession>
<gene>
    <name evidence="2" type="ORF">BRADI_2g30271v3</name>
</gene>
<evidence type="ECO:0000256" key="1">
    <source>
        <dbReference type="SAM" id="MobiDB-lite"/>
    </source>
</evidence>
<proteinExistence type="predicted"/>
<dbReference type="Proteomes" id="UP000008810">
    <property type="component" value="Chromosome 2"/>
</dbReference>
<organism evidence="2">
    <name type="scientific">Brachypodium distachyon</name>
    <name type="common">Purple false brome</name>
    <name type="synonym">Trachynia distachya</name>
    <dbReference type="NCBI Taxonomy" id="15368"/>
    <lineage>
        <taxon>Eukaryota</taxon>
        <taxon>Viridiplantae</taxon>
        <taxon>Streptophyta</taxon>
        <taxon>Embryophyta</taxon>
        <taxon>Tracheophyta</taxon>
        <taxon>Spermatophyta</taxon>
        <taxon>Magnoliopsida</taxon>
        <taxon>Liliopsida</taxon>
        <taxon>Poales</taxon>
        <taxon>Poaceae</taxon>
        <taxon>BOP clade</taxon>
        <taxon>Pooideae</taxon>
        <taxon>Stipodae</taxon>
        <taxon>Brachypodieae</taxon>
        <taxon>Brachypodium</taxon>
    </lineage>
</organism>
<dbReference type="EnsemblPlants" id="PNT71524">
    <property type="protein sequence ID" value="PNT71524"/>
    <property type="gene ID" value="BRADI_2g30271v3"/>
</dbReference>
<feature type="region of interest" description="Disordered" evidence="1">
    <location>
        <begin position="170"/>
        <end position="221"/>
    </location>
</feature>
<dbReference type="EMBL" id="CM000881">
    <property type="protein sequence ID" value="PNT71524.1"/>
    <property type="molecule type" value="Genomic_DNA"/>
</dbReference>
<dbReference type="Gramene" id="PNT71524">
    <property type="protein sequence ID" value="PNT71524"/>
    <property type="gene ID" value="BRADI_2g30271v3"/>
</dbReference>
<evidence type="ECO:0000313" key="3">
    <source>
        <dbReference type="EnsemblPlants" id="PNT71524"/>
    </source>
</evidence>
<feature type="compositionally biased region" description="Pro residues" evidence="1">
    <location>
        <begin position="200"/>
        <end position="215"/>
    </location>
</feature>
<evidence type="ECO:0000313" key="2">
    <source>
        <dbReference type="EMBL" id="PNT71524.1"/>
    </source>
</evidence>
<reference evidence="3" key="3">
    <citation type="submission" date="2018-08" db="UniProtKB">
        <authorList>
            <consortium name="EnsemblPlants"/>
        </authorList>
    </citation>
    <scope>IDENTIFICATION</scope>
    <source>
        <strain evidence="3">cv. Bd21</strain>
    </source>
</reference>
<sequence length="362" mass="39893">MEDVEGDERKPRVVAAFVGMLRGGGVTWRRRRRLSLESSYRRASALVRCLGTCTHRGGHHDAAVGVEGASGRRRRSSGCDVGMGSGDDAANGDGCSHNLVTEEGERERDATEQEEEDEVGPQRQSLGRGGAVWAEITAAMACACFVLGIRVREEEDEVGLGWIGQMGLGGRPRARAHPRRATDRWDPPVGVVFPARKPPRVTPPDPRAPVSPPTPRRLLPCHPQLSKRVTIKPRPPSLISPCSLSITRPRCRNFSPSLATRRRRPELAADRTAKLAVNPKLVAGQHRADVLGVAFVLAEAHHRRHRPRLVEPHLLCFFPKPVERRSSRAATPSRHRCHLLQLRPEPLPPFTRRANLGIVTSV</sequence>
<protein>
    <submittedName>
        <fullName evidence="2 3">Uncharacterized protein</fullName>
    </submittedName>
</protein>
<reference evidence="2 3" key="1">
    <citation type="journal article" date="2010" name="Nature">
        <title>Genome sequencing and analysis of the model grass Brachypodium distachyon.</title>
        <authorList>
            <consortium name="International Brachypodium Initiative"/>
        </authorList>
    </citation>
    <scope>NUCLEOTIDE SEQUENCE [LARGE SCALE GENOMIC DNA]</scope>
    <source>
        <strain evidence="2 3">Bd21</strain>
    </source>
</reference>